<reference evidence="1 2" key="1">
    <citation type="submission" date="2010-04" db="EMBL/GenBank/DDBJ databases">
        <authorList>
            <person name="Muzny D."/>
            <person name="Qin X."/>
            <person name="Deng J."/>
            <person name="Jiang H."/>
            <person name="Liu Y."/>
            <person name="Qu J."/>
            <person name="Song X.-Z."/>
            <person name="Zhang L."/>
            <person name="Thornton R."/>
            <person name="Coyle M."/>
            <person name="Francisco L."/>
            <person name="Jackson L."/>
            <person name="Javaid M."/>
            <person name="Korchina V."/>
            <person name="Kovar C."/>
            <person name="Mata R."/>
            <person name="Mathew T."/>
            <person name="Ngo R."/>
            <person name="Nguyen L."/>
            <person name="Nguyen N."/>
            <person name="Okwuonu G."/>
            <person name="Ongeri F."/>
            <person name="Pham C."/>
            <person name="Simmons D."/>
            <person name="Wilczek-Boney K."/>
            <person name="Hale W."/>
            <person name="Jakkamsetti A."/>
            <person name="Pham P."/>
            <person name="Ruth R."/>
            <person name="San Lucas F."/>
            <person name="Warren J."/>
            <person name="Zhang J."/>
            <person name="Zhao Z."/>
            <person name="Zhou C."/>
            <person name="Zhu D."/>
            <person name="Lee S."/>
            <person name="Bess C."/>
            <person name="Blankenburg K."/>
            <person name="Forbes L."/>
            <person name="Fu Q."/>
            <person name="Gubbala S."/>
            <person name="Hirani K."/>
            <person name="Jayaseelan J.C."/>
            <person name="Lara F."/>
            <person name="Munidasa M."/>
            <person name="Palculict T."/>
            <person name="Patil S."/>
            <person name="Pu L.-L."/>
            <person name="Saada N."/>
            <person name="Tang L."/>
            <person name="Weissenberger G."/>
            <person name="Zhu Y."/>
            <person name="Hemphill L."/>
            <person name="Shang Y."/>
            <person name="Youmans B."/>
            <person name="Ayvaz T."/>
            <person name="Ross M."/>
            <person name="Santibanez J."/>
            <person name="Aqrawi P."/>
            <person name="Gross S."/>
            <person name="Joshi V."/>
            <person name="Fowler G."/>
            <person name="Nazareth L."/>
            <person name="Reid J."/>
            <person name="Worley K."/>
            <person name="Petrosino J."/>
            <person name="Highlander S."/>
            <person name="Gibbs R."/>
        </authorList>
    </citation>
    <scope>NUCLEOTIDE SEQUENCE [LARGE SCALE GENOMIC DNA]</scope>
    <source>
        <strain evidence="1 2">ATCC BAA-614</strain>
    </source>
</reference>
<dbReference type="EMBL" id="ADNV01000140">
    <property type="protein sequence ID" value="EFG78333.1"/>
    <property type="molecule type" value="Genomic_DNA"/>
</dbReference>
<name>D5P6G7_9MYCO</name>
<sequence length="42" mass="4664">LPAILRSSQESGGPSFLILMADPRPRRLPKLDSFVYLEKAPP</sequence>
<dbReference type="AlphaFoldDB" id="D5P6G7"/>
<gene>
    <name evidence="1" type="ORF">HMPREF0591_1761</name>
</gene>
<evidence type="ECO:0000313" key="2">
    <source>
        <dbReference type="Proteomes" id="UP000003653"/>
    </source>
</evidence>
<feature type="non-terminal residue" evidence="1">
    <location>
        <position position="1"/>
    </location>
</feature>
<proteinExistence type="predicted"/>
<evidence type="ECO:0000313" key="1">
    <source>
        <dbReference type="EMBL" id="EFG78333.1"/>
    </source>
</evidence>
<protein>
    <submittedName>
        <fullName evidence="1">Uncharacterized protein</fullName>
    </submittedName>
</protein>
<keyword evidence="2" id="KW-1185">Reference proteome</keyword>
<comment type="caution">
    <text evidence="1">The sequence shown here is derived from an EMBL/GenBank/DDBJ whole genome shotgun (WGS) entry which is preliminary data.</text>
</comment>
<dbReference type="Proteomes" id="UP000003653">
    <property type="component" value="Unassembled WGS sequence"/>
</dbReference>
<dbReference type="HOGENOM" id="CLU_3262374_0_0_11"/>
<accession>D5P6G7</accession>
<organism evidence="1 2">
    <name type="scientific">Mycobacterium parascrofulaceum ATCC BAA-614</name>
    <dbReference type="NCBI Taxonomy" id="525368"/>
    <lineage>
        <taxon>Bacteria</taxon>
        <taxon>Bacillati</taxon>
        <taxon>Actinomycetota</taxon>
        <taxon>Actinomycetes</taxon>
        <taxon>Mycobacteriales</taxon>
        <taxon>Mycobacteriaceae</taxon>
        <taxon>Mycobacterium</taxon>
        <taxon>Mycobacterium simiae complex</taxon>
    </lineage>
</organism>